<dbReference type="AlphaFoldDB" id="A0AAJ7U6V7"/>
<comment type="subcellular location">
    <subcellularLocation>
        <location evidence="1">Secreted</location>
    </subcellularLocation>
</comment>
<dbReference type="InterPro" id="IPR036034">
    <property type="entry name" value="PDZ_sf"/>
</dbReference>
<dbReference type="GeneID" id="116954430"/>
<dbReference type="InterPro" id="IPR008996">
    <property type="entry name" value="IL1/FGF"/>
</dbReference>
<dbReference type="SUPFAM" id="SSF50156">
    <property type="entry name" value="PDZ domain-like"/>
    <property type="match status" value="1"/>
</dbReference>
<evidence type="ECO:0000256" key="3">
    <source>
        <dbReference type="ARBA" id="ARBA00022525"/>
    </source>
</evidence>
<dbReference type="GO" id="GO:0005615">
    <property type="term" value="C:extracellular space"/>
    <property type="evidence" value="ECO:0007669"/>
    <property type="project" value="InterPro"/>
</dbReference>
<keyword evidence="5" id="KW-1185">Reference proteome</keyword>
<comment type="similarity">
    <text evidence="2">Belongs to the IL-1 family.</text>
</comment>
<evidence type="ECO:0000313" key="5">
    <source>
        <dbReference type="Proteomes" id="UP001318040"/>
    </source>
</evidence>
<proteinExistence type="inferred from homology"/>
<keyword evidence="3" id="KW-0964">Secreted</keyword>
<dbReference type="Gene3D" id="2.80.10.50">
    <property type="match status" value="1"/>
</dbReference>
<evidence type="ECO:0000313" key="6">
    <source>
        <dbReference type="RefSeq" id="XP_032830829.1"/>
    </source>
</evidence>
<feature type="region of interest" description="Disordered" evidence="4">
    <location>
        <begin position="81"/>
        <end position="115"/>
    </location>
</feature>
<dbReference type="GO" id="GO:0005125">
    <property type="term" value="F:cytokine activity"/>
    <property type="evidence" value="ECO:0007669"/>
    <property type="project" value="InterPro"/>
</dbReference>
<name>A0AAJ7U6V7_PETMA</name>
<gene>
    <name evidence="6" type="primary">LOC116954430</name>
</gene>
<dbReference type="CDD" id="cd00100">
    <property type="entry name" value="beta-trefoil_IL1"/>
    <property type="match status" value="1"/>
</dbReference>
<dbReference type="Gene3D" id="2.30.42.10">
    <property type="match status" value="1"/>
</dbReference>
<organism evidence="5 6">
    <name type="scientific">Petromyzon marinus</name>
    <name type="common">Sea lamprey</name>
    <dbReference type="NCBI Taxonomy" id="7757"/>
    <lineage>
        <taxon>Eukaryota</taxon>
        <taxon>Metazoa</taxon>
        <taxon>Chordata</taxon>
        <taxon>Craniata</taxon>
        <taxon>Vertebrata</taxon>
        <taxon>Cyclostomata</taxon>
        <taxon>Hyperoartia</taxon>
        <taxon>Petromyzontiformes</taxon>
        <taxon>Petromyzontidae</taxon>
        <taxon>Petromyzon</taxon>
    </lineage>
</organism>
<dbReference type="PRINTS" id="PR00264">
    <property type="entry name" value="INTERLEUKIN1"/>
</dbReference>
<dbReference type="RefSeq" id="XP_032830829.1">
    <property type="nucleotide sequence ID" value="XM_032974938.1"/>
</dbReference>
<feature type="region of interest" description="Disordered" evidence="4">
    <location>
        <begin position="146"/>
        <end position="180"/>
    </location>
</feature>
<dbReference type="InterPro" id="IPR000975">
    <property type="entry name" value="IL-1_fam"/>
</dbReference>
<dbReference type="GO" id="GO:0006954">
    <property type="term" value="P:inflammatory response"/>
    <property type="evidence" value="ECO:0007669"/>
    <property type="project" value="InterPro"/>
</dbReference>
<protein>
    <submittedName>
        <fullName evidence="6">Uncharacterized protein LOC116954430</fullName>
    </submittedName>
</protein>
<dbReference type="Proteomes" id="UP001318040">
    <property type="component" value="Chromosome 55"/>
</dbReference>
<dbReference type="SUPFAM" id="SSF50353">
    <property type="entry name" value="Cytokine"/>
    <property type="match status" value="1"/>
</dbReference>
<sequence>MASLPPAPEGFPATVVVEVKVQRSGGVHSYTVTEVAFLNHPRGLIRKGDLILEVNGVPLQHVTPSELGLAVRSSTILTMDIHREESDQSPRSPRPRSPRRPPVSQGGGPPVVPFPAVDLSRGAVMHCSGWETKCLPLQLGLTERREEKDAAIGDDAQPSNGKCVEPGHATVEGLDEGDSERGWEEALEEALARHGEGSLALIFRRPDFMVMKMRGPEEVCGSCGRFDCSTEHVQARSTALSFASSRNGNLSSLVLRLLREEPRVRLLDERDSVVTRAADGSVRVAPCRNPVPDAFCMTIFRFKSTVPVDAGEPVVLGFYNSNCYLACQEGTTNLVKLIVETHSRDEFRNITKSSGLFHLIFYRKEFPDGTMRFESAQFPSWFVYSGERQLVQMHNRLNTSYSLLS</sequence>
<evidence type="ECO:0000256" key="2">
    <source>
        <dbReference type="ARBA" id="ARBA00010448"/>
    </source>
</evidence>
<accession>A0AAJ7U6V7</accession>
<dbReference type="KEGG" id="pmrn:116954430"/>
<reference evidence="6" key="1">
    <citation type="submission" date="2025-08" db="UniProtKB">
        <authorList>
            <consortium name="RefSeq"/>
        </authorList>
    </citation>
    <scope>IDENTIFICATION</scope>
    <source>
        <tissue evidence="6">Sperm</tissue>
    </source>
</reference>
<dbReference type="GO" id="GO:0006955">
    <property type="term" value="P:immune response"/>
    <property type="evidence" value="ECO:0007669"/>
    <property type="project" value="InterPro"/>
</dbReference>
<evidence type="ECO:0000256" key="1">
    <source>
        <dbReference type="ARBA" id="ARBA00004613"/>
    </source>
</evidence>
<evidence type="ECO:0000256" key="4">
    <source>
        <dbReference type="SAM" id="MobiDB-lite"/>
    </source>
</evidence>